<comment type="catalytic activity">
    <reaction evidence="1">
        <text>AMP + H2O = D-ribose 5-phosphate + adenine</text>
        <dbReference type="Rhea" id="RHEA:20129"/>
        <dbReference type="ChEBI" id="CHEBI:15377"/>
        <dbReference type="ChEBI" id="CHEBI:16708"/>
        <dbReference type="ChEBI" id="CHEBI:78346"/>
        <dbReference type="ChEBI" id="CHEBI:456215"/>
        <dbReference type="EC" id="3.2.2.4"/>
    </reaction>
</comment>
<dbReference type="NCBIfam" id="TIGR00730">
    <property type="entry name" value="Rossman fold protein, TIGR00730 family"/>
    <property type="match status" value="1"/>
</dbReference>
<keyword evidence="5" id="KW-1185">Reference proteome</keyword>
<sequence length="194" mass="21566">MTLIRSLCVYCGSARGRSPRYVAAARELGEAMAERRIRLVYGGARIGMMGEVADAVMKNGGQVIGVIPEHLQTSEVGHSGITELKVVESMHVRKKLMFDLSDGFAVLPGGYGTLDELFEIITWRMLKLHDKPVVVLNIDGYWNAFEALIDQLIAEGFARPDSRQFFSVVNSVGRMFDLLEQPGDIQVTEHPERI</sequence>
<protein>
    <recommendedName>
        <fullName evidence="3">Cytokinin riboside 5'-monophosphate phosphoribohydrolase</fullName>
        <ecNumber evidence="3">3.2.2.n1</ecNumber>
    </recommendedName>
</protein>
<accession>A0ABU0YEY8</accession>
<keyword evidence="3" id="KW-0378">Hydrolase</keyword>
<dbReference type="InterPro" id="IPR005269">
    <property type="entry name" value="LOG"/>
</dbReference>
<comment type="similarity">
    <text evidence="2 3">Belongs to the LOG family.</text>
</comment>
<evidence type="ECO:0000256" key="2">
    <source>
        <dbReference type="ARBA" id="ARBA00006763"/>
    </source>
</evidence>
<evidence type="ECO:0000256" key="1">
    <source>
        <dbReference type="ARBA" id="ARBA00000274"/>
    </source>
</evidence>
<evidence type="ECO:0000256" key="3">
    <source>
        <dbReference type="RuleBase" id="RU363015"/>
    </source>
</evidence>
<evidence type="ECO:0000313" key="4">
    <source>
        <dbReference type="EMBL" id="MDQ7246280.1"/>
    </source>
</evidence>
<dbReference type="SUPFAM" id="SSF102405">
    <property type="entry name" value="MCP/YpsA-like"/>
    <property type="match status" value="1"/>
</dbReference>
<reference evidence="5" key="1">
    <citation type="submission" date="2023-08" db="EMBL/GenBank/DDBJ databases">
        <title>Rhodospirillaceae gen. nov., a novel taxon isolated from the Yangtze River Yuezi River estuary sludge.</title>
        <authorList>
            <person name="Ruan L."/>
        </authorList>
    </citation>
    <scope>NUCLEOTIDE SEQUENCE [LARGE SCALE GENOMIC DNA]</scope>
    <source>
        <strain evidence="5">R-7</strain>
    </source>
</reference>
<dbReference type="Pfam" id="PF03641">
    <property type="entry name" value="Lysine_decarbox"/>
    <property type="match status" value="1"/>
</dbReference>
<dbReference type="EMBL" id="JAUYVI010000001">
    <property type="protein sequence ID" value="MDQ7246280.1"/>
    <property type="molecule type" value="Genomic_DNA"/>
</dbReference>
<name>A0ABU0YEY8_9PROT</name>
<dbReference type="PANTHER" id="PTHR31223:SF70">
    <property type="entry name" value="LOG FAMILY PROTEIN YJL055W"/>
    <property type="match status" value="1"/>
</dbReference>
<dbReference type="InterPro" id="IPR031100">
    <property type="entry name" value="LOG_fam"/>
</dbReference>
<comment type="caution">
    <text evidence="4">The sequence shown here is derived from an EMBL/GenBank/DDBJ whole genome shotgun (WGS) entry which is preliminary data.</text>
</comment>
<dbReference type="PANTHER" id="PTHR31223">
    <property type="entry name" value="LOG FAMILY PROTEIN YJL055W"/>
    <property type="match status" value="1"/>
</dbReference>
<gene>
    <name evidence="4" type="ORF">Q8A70_01320</name>
</gene>
<dbReference type="EC" id="3.2.2.n1" evidence="3"/>
<dbReference type="RefSeq" id="WP_379953658.1">
    <property type="nucleotide sequence ID" value="NZ_JAUYVI010000001.1"/>
</dbReference>
<dbReference type="Proteomes" id="UP001230156">
    <property type="component" value="Unassembled WGS sequence"/>
</dbReference>
<proteinExistence type="inferred from homology"/>
<evidence type="ECO:0000313" key="5">
    <source>
        <dbReference type="Proteomes" id="UP001230156"/>
    </source>
</evidence>
<dbReference type="Gene3D" id="3.40.50.450">
    <property type="match status" value="1"/>
</dbReference>
<organism evidence="4 5">
    <name type="scientific">Dongia sedimenti</name>
    <dbReference type="NCBI Taxonomy" id="3064282"/>
    <lineage>
        <taxon>Bacteria</taxon>
        <taxon>Pseudomonadati</taxon>
        <taxon>Pseudomonadota</taxon>
        <taxon>Alphaproteobacteria</taxon>
        <taxon>Rhodospirillales</taxon>
        <taxon>Dongiaceae</taxon>
        <taxon>Dongia</taxon>
    </lineage>
</organism>
<keyword evidence="3" id="KW-0203">Cytokinin biosynthesis</keyword>